<dbReference type="GO" id="GO:0006241">
    <property type="term" value="P:CTP biosynthetic process"/>
    <property type="evidence" value="ECO:0007669"/>
    <property type="project" value="InterPro"/>
</dbReference>
<feature type="domain" description="Nucleoside diphosphate kinase-like" evidence="4">
    <location>
        <begin position="163"/>
        <end position="295"/>
    </location>
</feature>
<evidence type="ECO:0000313" key="5">
    <source>
        <dbReference type="EMBL" id="KAG5268633.1"/>
    </source>
</evidence>
<dbReference type="InterPro" id="IPR036249">
    <property type="entry name" value="Thioredoxin-like_sf"/>
</dbReference>
<evidence type="ECO:0000313" key="6">
    <source>
        <dbReference type="Proteomes" id="UP000823561"/>
    </source>
</evidence>
<comment type="caution">
    <text evidence="2">Lacks conserved residue(s) required for the propagation of feature annotation.</text>
</comment>
<evidence type="ECO:0000256" key="2">
    <source>
        <dbReference type="PROSITE-ProRule" id="PRU00706"/>
    </source>
</evidence>
<dbReference type="PRINTS" id="PR01243">
    <property type="entry name" value="NUCDPKINASE"/>
</dbReference>
<feature type="domain" description="Nucleoside diphosphate kinase-like" evidence="4">
    <location>
        <begin position="305"/>
        <end position="439"/>
    </location>
</feature>
<dbReference type="InterPro" id="IPR001564">
    <property type="entry name" value="Nucleoside_diP_kinase"/>
</dbReference>
<accession>A0AAV6G0P6</accession>
<dbReference type="GO" id="GO:0006228">
    <property type="term" value="P:UTP biosynthetic process"/>
    <property type="evidence" value="ECO:0007669"/>
    <property type="project" value="InterPro"/>
</dbReference>
<dbReference type="Pfam" id="PF00334">
    <property type="entry name" value="NDK"/>
    <property type="match status" value="3"/>
</dbReference>
<dbReference type="InterPro" id="IPR051766">
    <property type="entry name" value="TXND_domain-containing"/>
</dbReference>
<dbReference type="InterPro" id="IPR013766">
    <property type="entry name" value="Thioredoxin_domain"/>
</dbReference>
<dbReference type="SUPFAM" id="SSF54919">
    <property type="entry name" value="Nucleoside diphosphate kinase, NDK"/>
    <property type="match status" value="3"/>
</dbReference>
<dbReference type="GO" id="GO:0004550">
    <property type="term" value="F:nucleoside diphosphate kinase activity"/>
    <property type="evidence" value="ECO:0007669"/>
    <property type="project" value="InterPro"/>
</dbReference>
<gene>
    <name evidence="5" type="ORF">AALO_G00214690</name>
</gene>
<dbReference type="CDD" id="cd04416">
    <property type="entry name" value="NDPk_TX"/>
    <property type="match status" value="2"/>
</dbReference>
<evidence type="ECO:0000256" key="3">
    <source>
        <dbReference type="RuleBase" id="RU004011"/>
    </source>
</evidence>
<reference evidence="5" key="1">
    <citation type="submission" date="2020-10" db="EMBL/GenBank/DDBJ databases">
        <title>Chromosome-scale genome assembly of the Allis shad, Alosa alosa.</title>
        <authorList>
            <person name="Margot Z."/>
            <person name="Christophe K."/>
            <person name="Cabau C."/>
            <person name="Louis A."/>
            <person name="Berthelot C."/>
            <person name="Parey E."/>
            <person name="Roest Crollius H."/>
            <person name="Montfort J."/>
            <person name="Robinson-Rechavi M."/>
            <person name="Bucao C."/>
            <person name="Bouchez O."/>
            <person name="Gislard M."/>
            <person name="Lluch J."/>
            <person name="Milhes M."/>
            <person name="Lampietro C."/>
            <person name="Lopez Roques C."/>
            <person name="Donnadieu C."/>
            <person name="Braasch I."/>
            <person name="Desvignes T."/>
            <person name="Postlethwait J."/>
            <person name="Bobe J."/>
            <person name="Guiguen Y."/>
        </authorList>
    </citation>
    <scope>NUCLEOTIDE SEQUENCE</scope>
    <source>
        <strain evidence="5">M-15738</strain>
        <tissue evidence="5">Blood</tissue>
    </source>
</reference>
<dbReference type="Gene3D" id="3.30.70.141">
    <property type="entry name" value="Nucleoside diphosphate kinase-like domain"/>
    <property type="match status" value="3"/>
</dbReference>
<dbReference type="AlphaFoldDB" id="A0AAV6G0P6"/>
<dbReference type="InterPro" id="IPR017937">
    <property type="entry name" value="Thioredoxin_CS"/>
</dbReference>
<dbReference type="PANTHER" id="PTHR46135:SF5">
    <property type="entry name" value="THIOREDOXIN DOMAIN-CONTAINING PROTEIN 6 ISOFORM X1"/>
    <property type="match status" value="1"/>
</dbReference>
<dbReference type="SMART" id="SM00562">
    <property type="entry name" value="NDK"/>
    <property type="match status" value="3"/>
</dbReference>
<comment type="caution">
    <text evidence="5">The sequence shown here is derived from an EMBL/GenBank/DDBJ whole genome shotgun (WGS) entry which is preliminary data.</text>
</comment>
<dbReference type="InterPro" id="IPR034907">
    <property type="entry name" value="NDK-like_dom"/>
</dbReference>
<proteinExistence type="inferred from homology"/>
<evidence type="ECO:0000256" key="1">
    <source>
        <dbReference type="ARBA" id="ARBA00008142"/>
    </source>
</evidence>
<dbReference type="Proteomes" id="UP000823561">
    <property type="component" value="Chromosome 16"/>
</dbReference>
<dbReference type="SUPFAM" id="SSF52833">
    <property type="entry name" value="Thioredoxin-like"/>
    <property type="match status" value="1"/>
</dbReference>
<dbReference type="Gene3D" id="3.40.30.10">
    <property type="entry name" value="Glutaredoxin"/>
    <property type="match status" value="1"/>
</dbReference>
<name>A0AAV6G0P6_9TELE</name>
<organism evidence="5 6">
    <name type="scientific">Alosa alosa</name>
    <name type="common">allis shad</name>
    <dbReference type="NCBI Taxonomy" id="278164"/>
    <lineage>
        <taxon>Eukaryota</taxon>
        <taxon>Metazoa</taxon>
        <taxon>Chordata</taxon>
        <taxon>Craniata</taxon>
        <taxon>Vertebrata</taxon>
        <taxon>Euteleostomi</taxon>
        <taxon>Actinopterygii</taxon>
        <taxon>Neopterygii</taxon>
        <taxon>Teleostei</taxon>
        <taxon>Clupei</taxon>
        <taxon>Clupeiformes</taxon>
        <taxon>Clupeoidei</taxon>
        <taxon>Clupeidae</taxon>
        <taxon>Alosa</taxon>
    </lineage>
</organism>
<evidence type="ECO:0000259" key="4">
    <source>
        <dbReference type="SMART" id="SM00562"/>
    </source>
</evidence>
<dbReference type="Pfam" id="PF00085">
    <property type="entry name" value="Thioredoxin"/>
    <property type="match status" value="1"/>
</dbReference>
<sequence>MSARKKDVPIHVEIADEEQWLEALSNPTLFVVDVYQEWCGPCKAVESLFRKLRTENGDDLVRFGVVEASSISDLTIFKGKCQPVFLLYLEGKLVSVVKGVNGPLLQRTIMGYIEKQKKKQELGSKYKMDVKEIFLKDYQDSRPPKKTILEESKDTDDVDSYHVVIIKPDAVAEGQVETIKKKAVDAGYCVVADEERILNEKEIRDFYKDRADEPDFVMLMSSGPVHALILKKGEHMDDGGPPALTEMIDPSQVDLIRPKNRSKDGQEVILEVCGDSSELASRQLGFFFPSFDFATGTMRKNDSRIQRTFALLRPSLVKEKKNEILQAVHDAGFQVAIQKEITLSEEQAREFYKEHEGKDYFQSFIKHMTSGPVLALALTREDAVQHWRNLLGPKILEEAKEKCPDSLRAQFAIDDVPVNQLHGSSTMEEAQKELQRFFPVEHTLAVIKPDAAQQHKNDIISRIESAGFSISQVKEAQLTKEMAENFYKHHHDKSFFNPLVDFMSQGPSVLMILSKENAISEWREMMGPVDPEKAKEVSPNSLRARFAKSVMENAVHGSSDSEHAMDNIRFIFGDVCL</sequence>
<protein>
    <recommendedName>
        <fullName evidence="4">Nucleoside diphosphate kinase-like domain-containing protein</fullName>
    </recommendedName>
</protein>
<dbReference type="EMBL" id="JADWDJ010000016">
    <property type="protein sequence ID" value="KAG5268633.1"/>
    <property type="molecule type" value="Genomic_DNA"/>
</dbReference>
<keyword evidence="6" id="KW-1185">Reference proteome</keyword>
<dbReference type="PANTHER" id="PTHR46135">
    <property type="entry name" value="NME/NM23 FAMILY MEMBER 8"/>
    <property type="match status" value="1"/>
</dbReference>
<dbReference type="PROSITE" id="PS00194">
    <property type="entry name" value="THIOREDOXIN_1"/>
    <property type="match status" value="1"/>
</dbReference>
<dbReference type="GO" id="GO:0006183">
    <property type="term" value="P:GTP biosynthetic process"/>
    <property type="evidence" value="ECO:0007669"/>
    <property type="project" value="InterPro"/>
</dbReference>
<feature type="domain" description="Nucleoside diphosphate kinase-like" evidence="4">
    <location>
        <begin position="440"/>
        <end position="577"/>
    </location>
</feature>
<dbReference type="PROSITE" id="PS51374">
    <property type="entry name" value="NDPK_LIKE"/>
    <property type="match status" value="3"/>
</dbReference>
<dbReference type="InterPro" id="IPR036850">
    <property type="entry name" value="NDK-like_dom_sf"/>
</dbReference>
<comment type="similarity">
    <text evidence="1 2 3">Belongs to the NDK family.</text>
</comment>